<comment type="similarity">
    <text evidence="1">Belongs to the ComF/GntX family.</text>
</comment>
<dbReference type="Pfam" id="PF00156">
    <property type="entry name" value="Pribosyltran"/>
    <property type="match status" value="1"/>
</dbReference>
<dbReference type="SUPFAM" id="SSF53271">
    <property type="entry name" value="PRTase-like"/>
    <property type="match status" value="1"/>
</dbReference>
<dbReference type="InterPro" id="IPR051910">
    <property type="entry name" value="ComF/GntX_DNA_util-trans"/>
</dbReference>
<sequence length="207" mass="23080">MSEEILCGACNLRLPRTGYVHSPYDNELVRLFWGLIPIEKGASLFFYKPHSDTSRLIYKLKYGHHPEIGEALGRLIADEFNVEQYFDGITAIVAVPLTKQRLRERGYNQSMEIARGISAVTGIPILGKALQRVTFHGSQTQKDHWQRNENVEKAFRLTDSSSIAGQHILLIDDIITSGATLVSAAQELLKGDNVKLSVLSLGFAKNN</sequence>
<evidence type="ECO:0000256" key="1">
    <source>
        <dbReference type="ARBA" id="ARBA00008007"/>
    </source>
</evidence>
<dbReference type="InterPro" id="IPR000836">
    <property type="entry name" value="PRTase_dom"/>
</dbReference>
<dbReference type="EMBL" id="VVIQ01000006">
    <property type="protein sequence ID" value="MUL28034.1"/>
    <property type="molecule type" value="Genomic_DNA"/>
</dbReference>
<dbReference type="CDD" id="cd06223">
    <property type="entry name" value="PRTases_typeI"/>
    <property type="match status" value="1"/>
</dbReference>
<organism evidence="3 4">
    <name type="scientific">Prevotella vespertina</name>
    <dbReference type="NCBI Taxonomy" id="2608404"/>
    <lineage>
        <taxon>Bacteria</taxon>
        <taxon>Pseudomonadati</taxon>
        <taxon>Bacteroidota</taxon>
        <taxon>Bacteroidia</taxon>
        <taxon>Bacteroidales</taxon>
        <taxon>Prevotellaceae</taxon>
        <taxon>Prevotella</taxon>
    </lineage>
</organism>
<evidence type="ECO:0000313" key="4">
    <source>
        <dbReference type="Proteomes" id="UP000482295"/>
    </source>
</evidence>
<name>A0A7C9LAJ3_9BACT</name>
<reference evidence="3 4" key="1">
    <citation type="submission" date="2019-09" db="EMBL/GenBank/DDBJ databases">
        <title>Prevotella A2879 sp. nov., isolated from an abscess of a patient.</title>
        <authorList>
            <person name="Buhl M."/>
            <person name="Oberhettinger P."/>
        </authorList>
    </citation>
    <scope>NUCLEOTIDE SEQUENCE [LARGE SCALE GENOMIC DNA]</scope>
    <source>
        <strain evidence="3 4">A2879</strain>
    </source>
</reference>
<dbReference type="PANTHER" id="PTHR47505">
    <property type="entry name" value="DNA UTILIZATION PROTEIN YHGH"/>
    <property type="match status" value="1"/>
</dbReference>
<dbReference type="PANTHER" id="PTHR47505:SF1">
    <property type="entry name" value="DNA UTILIZATION PROTEIN YHGH"/>
    <property type="match status" value="1"/>
</dbReference>
<evidence type="ECO:0000313" key="3">
    <source>
        <dbReference type="EMBL" id="MUL28034.1"/>
    </source>
</evidence>
<proteinExistence type="inferred from homology"/>
<protein>
    <submittedName>
        <fullName evidence="3">ComF family protein</fullName>
    </submittedName>
</protein>
<dbReference type="Gene3D" id="3.40.50.2020">
    <property type="match status" value="1"/>
</dbReference>
<feature type="domain" description="Phosphoribosyltransferase" evidence="2">
    <location>
        <begin position="139"/>
        <end position="195"/>
    </location>
</feature>
<gene>
    <name evidence="3" type="ORF">F0475_06910</name>
</gene>
<comment type="caution">
    <text evidence="3">The sequence shown here is derived from an EMBL/GenBank/DDBJ whole genome shotgun (WGS) entry which is preliminary data.</text>
</comment>
<dbReference type="InterPro" id="IPR029057">
    <property type="entry name" value="PRTase-like"/>
</dbReference>
<keyword evidence="4" id="KW-1185">Reference proteome</keyword>
<dbReference type="Proteomes" id="UP000482295">
    <property type="component" value="Unassembled WGS sequence"/>
</dbReference>
<evidence type="ECO:0000259" key="2">
    <source>
        <dbReference type="Pfam" id="PF00156"/>
    </source>
</evidence>
<dbReference type="AlphaFoldDB" id="A0A7C9LAJ3"/>
<accession>A0A7C9LAJ3</accession>